<name>A0A939IPA6_9GAMM</name>
<dbReference type="EC" id="2.7.13.3" evidence="3"/>
<dbReference type="InterPro" id="IPR013767">
    <property type="entry name" value="PAS_fold"/>
</dbReference>
<comment type="subcellular location">
    <subcellularLocation>
        <location evidence="2">Cell membrane</location>
    </subcellularLocation>
</comment>
<keyword evidence="5" id="KW-0813">Transport</keyword>
<dbReference type="GO" id="GO:0005886">
    <property type="term" value="C:plasma membrane"/>
    <property type="evidence" value="ECO:0007669"/>
    <property type="project" value="UniProtKB-SubCell"/>
</dbReference>
<dbReference type="Gene3D" id="3.30.565.10">
    <property type="entry name" value="Histidine kinase-like ATPase, C-terminal domain"/>
    <property type="match status" value="1"/>
</dbReference>
<dbReference type="SUPFAM" id="SSF55785">
    <property type="entry name" value="PYP-like sensor domain (PAS domain)"/>
    <property type="match status" value="1"/>
</dbReference>
<dbReference type="SMART" id="SM00091">
    <property type="entry name" value="PAS"/>
    <property type="match status" value="1"/>
</dbReference>
<evidence type="ECO:0000256" key="2">
    <source>
        <dbReference type="ARBA" id="ARBA00004236"/>
    </source>
</evidence>
<dbReference type="InterPro" id="IPR003594">
    <property type="entry name" value="HATPase_dom"/>
</dbReference>
<dbReference type="GO" id="GO:0016036">
    <property type="term" value="P:cellular response to phosphate starvation"/>
    <property type="evidence" value="ECO:0007669"/>
    <property type="project" value="TreeGrafter"/>
</dbReference>
<evidence type="ECO:0000256" key="14">
    <source>
        <dbReference type="ARBA" id="ARBA00022989"/>
    </source>
</evidence>
<evidence type="ECO:0000256" key="4">
    <source>
        <dbReference type="ARBA" id="ARBA00019665"/>
    </source>
</evidence>
<evidence type="ECO:0000256" key="9">
    <source>
        <dbReference type="ARBA" id="ARBA00022679"/>
    </source>
</evidence>
<dbReference type="CDD" id="cd00130">
    <property type="entry name" value="PAS"/>
    <property type="match status" value="1"/>
</dbReference>
<dbReference type="SUPFAM" id="SSF47384">
    <property type="entry name" value="Homodimeric domain of signal transducing histidine kinase"/>
    <property type="match status" value="1"/>
</dbReference>
<dbReference type="EMBL" id="JAFKCZ010000021">
    <property type="protein sequence ID" value="MBN7798963.1"/>
    <property type="molecule type" value="Genomic_DNA"/>
</dbReference>
<gene>
    <name evidence="19" type="primary">phoR</name>
    <name evidence="19" type="ORF">JYP50_20370</name>
</gene>
<evidence type="ECO:0000256" key="10">
    <source>
        <dbReference type="ARBA" id="ARBA00022692"/>
    </source>
</evidence>
<evidence type="ECO:0000256" key="16">
    <source>
        <dbReference type="ARBA" id="ARBA00023136"/>
    </source>
</evidence>
<dbReference type="InterPro" id="IPR035965">
    <property type="entry name" value="PAS-like_dom_sf"/>
</dbReference>
<dbReference type="SMART" id="SM00388">
    <property type="entry name" value="HisKA"/>
    <property type="match status" value="1"/>
</dbReference>
<keyword evidence="10" id="KW-0812">Transmembrane</keyword>
<dbReference type="FunFam" id="1.10.287.130:FF:000008">
    <property type="entry name" value="Two-component sensor histidine kinase"/>
    <property type="match status" value="1"/>
</dbReference>
<evidence type="ECO:0000256" key="8">
    <source>
        <dbReference type="ARBA" id="ARBA00022592"/>
    </source>
</evidence>
<keyword evidence="20" id="KW-1185">Reference proteome</keyword>
<dbReference type="InterPro" id="IPR003661">
    <property type="entry name" value="HisK_dim/P_dom"/>
</dbReference>
<keyword evidence="7" id="KW-0597">Phosphoprotein</keyword>
<dbReference type="InterPro" id="IPR014310">
    <property type="entry name" value="Sig_transdc_His_kinase_PhoR"/>
</dbReference>
<dbReference type="Pfam" id="PF00512">
    <property type="entry name" value="HisKA"/>
    <property type="match status" value="1"/>
</dbReference>
<evidence type="ECO:0000256" key="17">
    <source>
        <dbReference type="ARBA" id="ARBA00025207"/>
    </source>
</evidence>
<evidence type="ECO:0000256" key="12">
    <source>
        <dbReference type="ARBA" id="ARBA00022777"/>
    </source>
</evidence>
<evidence type="ECO:0000256" key="3">
    <source>
        <dbReference type="ARBA" id="ARBA00012438"/>
    </source>
</evidence>
<feature type="domain" description="Histidine kinase" evidence="18">
    <location>
        <begin position="211"/>
        <end position="426"/>
    </location>
</feature>
<organism evidence="19 20">
    <name type="scientific">Parahaliea mediterranea</name>
    <dbReference type="NCBI Taxonomy" id="651086"/>
    <lineage>
        <taxon>Bacteria</taxon>
        <taxon>Pseudomonadati</taxon>
        <taxon>Pseudomonadota</taxon>
        <taxon>Gammaproteobacteria</taxon>
        <taxon>Cellvibrionales</taxon>
        <taxon>Halieaceae</taxon>
        <taxon>Parahaliea</taxon>
    </lineage>
</organism>
<keyword evidence="8" id="KW-0592">Phosphate transport</keyword>
<dbReference type="InterPro" id="IPR004358">
    <property type="entry name" value="Sig_transdc_His_kin-like_C"/>
</dbReference>
<protein>
    <recommendedName>
        <fullName evidence="4">Phosphate regulon sensor protein PhoR</fullName>
        <ecNumber evidence="3">2.7.13.3</ecNumber>
    </recommendedName>
</protein>
<sequence>MRLPGSWLLEVQRLGLLILAGAAIGWLFDRPFVGVALVTVVYAAHWLHQLLRIRRWLEDPEQSPPEGLGIWGEVYDQIYHLQRRNREGYARLQSMVDYLQDSFAAMRDGVVMVDEGGAIEWSNAAAQHLLGLQYPRDRGQSLLNLVRIPEFHKYFLAGQYAEPLQLRLSGETQQVLQCEVTPFGAGDRLVFVRDITKMARLEQMRRDFVGNVSHELRTPLTVIKGYLDTILANSDQLDRRFVRPLQQMEQQAGRMENLLKDLLWLSRIESVRSQDKYEMVDMVALLEELADELQTSHPGRRLEIQLETRDRIKGDYRELHSAISNLVLNAFKYSDDDSLVTVSWRRRGEHCLLSVQDRGIGIAENHIPRITERFYRVDDSRSSQTGGTGLGLAIVKHVAAAHRAELSVDSKPGVGSTFSLAFPASGMESRPDSRRSA</sequence>
<dbReference type="GO" id="GO:0004721">
    <property type="term" value="F:phosphoprotein phosphatase activity"/>
    <property type="evidence" value="ECO:0007669"/>
    <property type="project" value="InterPro"/>
</dbReference>
<dbReference type="PROSITE" id="PS50109">
    <property type="entry name" value="HIS_KIN"/>
    <property type="match status" value="1"/>
</dbReference>
<evidence type="ECO:0000256" key="1">
    <source>
        <dbReference type="ARBA" id="ARBA00000085"/>
    </source>
</evidence>
<evidence type="ECO:0000313" key="19">
    <source>
        <dbReference type="EMBL" id="MBN7798963.1"/>
    </source>
</evidence>
<keyword evidence="12 19" id="KW-0418">Kinase</keyword>
<keyword evidence="11" id="KW-0547">Nucleotide-binding</keyword>
<dbReference type="Pfam" id="PF11808">
    <property type="entry name" value="PhoR"/>
    <property type="match status" value="1"/>
</dbReference>
<dbReference type="Pfam" id="PF00989">
    <property type="entry name" value="PAS"/>
    <property type="match status" value="1"/>
</dbReference>
<dbReference type="GO" id="GO:0006817">
    <property type="term" value="P:phosphate ion transport"/>
    <property type="evidence" value="ECO:0007669"/>
    <property type="project" value="UniProtKB-KW"/>
</dbReference>
<evidence type="ECO:0000256" key="11">
    <source>
        <dbReference type="ARBA" id="ARBA00022741"/>
    </source>
</evidence>
<dbReference type="SMART" id="SM00387">
    <property type="entry name" value="HATPase_c"/>
    <property type="match status" value="1"/>
</dbReference>
<dbReference type="Gene3D" id="1.10.287.130">
    <property type="match status" value="1"/>
</dbReference>
<evidence type="ECO:0000259" key="18">
    <source>
        <dbReference type="PROSITE" id="PS50109"/>
    </source>
</evidence>
<keyword evidence="9" id="KW-0808">Transferase</keyword>
<dbReference type="InterPro" id="IPR005467">
    <property type="entry name" value="His_kinase_dom"/>
</dbReference>
<dbReference type="Proteomes" id="UP000664303">
    <property type="component" value="Unassembled WGS sequence"/>
</dbReference>
<evidence type="ECO:0000256" key="6">
    <source>
        <dbReference type="ARBA" id="ARBA00022475"/>
    </source>
</evidence>
<comment type="function">
    <text evidence="17">Member of the two-component regulatory system PhoR/PhoB involved in the phosphate regulon genes expression. PhoR may function as a membrane-associated protein kinase that phosphorylates PhoB in response to environmental signals.</text>
</comment>
<dbReference type="PANTHER" id="PTHR45453:SF1">
    <property type="entry name" value="PHOSPHATE REGULON SENSOR PROTEIN PHOR"/>
    <property type="match status" value="1"/>
</dbReference>
<dbReference type="Gene3D" id="3.30.450.20">
    <property type="entry name" value="PAS domain"/>
    <property type="match status" value="1"/>
</dbReference>
<dbReference type="GO" id="GO:0005524">
    <property type="term" value="F:ATP binding"/>
    <property type="evidence" value="ECO:0007669"/>
    <property type="project" value="UniProtKB-KW"/>
</dbReference>
<keyword evidence="15" id="KW-0902">Two-component regulatory system</keyword>
<dbReference type="AlphaFoldDB" id="A0A939IPA6"/>
<dbReference type="SUPFAM" id="SSF55874">
    <property type="entry name" value="ATPase domain of HSP90 chaperone/DNA topoisomerase II/histidine kinase"/>
    <property type="match status" value="1"/>
</dbReference>
<evidence type="ECO:0000256" key="7">
    <source>
        <dbReference type="ARBA" id="ARBA00022553"/>
    </source>
</evidence>
<dbReference type="InterPro" id="IPR000014">
    <property type="entry name" value="PAS"/>
</dbReference>
<keyword evidence="6" id="KW-1003">Cell membrane</keyword>
<keyword evidence="13" id="KW-0067">ATP-binding</keyword>
<dbReference type="InterPro" id="IPR036097">
    <property type="entry name" value="HisK_dim/P_sf"/>
</dbReference>
<dbReference type="FunFam" id="3.30.565.10:FF:000006">
    <property type="entry name" value="Sensor histidine kinase WalK"/>
    <property type="match status" value="1"/>
</dbReference>
<dbReference type="GO" id="GO:0000155">
    <property type="term" value="F:phosphorelay sensor kinase activity"/>
    <property type="evidence" value="ECO:0007669"/>
    <property type="project" value="InterPro"/>
</dbReference>
<dbReference type="PANTHER" id="PTHR45453">
    <property type="entry name" value="PHOSPHATE REGULON SENSOR PROTEIN PHOR"/>
    <property type="match status" value="1"/>
</dbReference>
<evidence type="ECO:0000256" key="13">
    <source>
        <dbReference type="ARBA" id="ARBA00022840"/>
    </source>
</evidence>
<dbReference type="GO" id="GO:0006355">
    <property type="term" value="P:regulation of DNA-templated transcription"/>
    <property type="evidence" value="ECO:0007669"/>
    <property type="project" value="InterPro"/>
</dbReference>
<dbReference type="CDD" id="cd00082">
    <property type="entry name" value="HisKA"/>
    <property type="match status" value="1"/>
</dbReference>
<comment type="caution">
    <text evidence="19">The sequence shown here is derived from an EMBL/GenBank/DDBJ whole genome shotgun (WGS) entry which is preliminary data.</text>
</comment>
<comment type="catalytic activity">
    <reaction evidence="1">
        <text>ATP + protein L-histidine = ADP + protein N-phospho-L-histidine.</text>
        <dbReference type="EC" id="2.7.13.3"/>
    </reaction>
</comment>
<keyword evidence="16" id="KW-0472">Membrane</keyword>
<dbReference type="RefSeq" id="WP_206562413.1">
    <property type="nucleotide sequence ID" value="NZ_JAFKCZ010000021.1"/>
</dbReference>
<evidence type="ECO:0000313" key="20">
    <source>
        <dbReference type="Proteomes" id="UP000664303"/>
    </source>
</evidence>
<dbReference type="InterPro" id="IPR036890">
    <property type="entry name" value="HATPase_C_sf"/>
</dbReference>
<reference evidence="19" key="1">
    <citation type="submission" date="2021-02" db="EMBL/GenBank/DDBJ databases">
        <title>PHA producing bacteria isolated from coastal sediment in Guangdong, Shenzhen.</title>
        <authorList>
            <person name="Zheng W."/>
            <person name="Yu S."/>
            <person name="Huang Y."/>
        </authorList>
    </citation>
    <scope>NUCLEOTIDE SEQUENCE</scope>
    <source>
        <strain evidence="19">TN14-10</strain>
    </source>
</reference>
<dbReference type="NCBIfam" id="TIGR02966">
    <property type="entry name" value="phoR_proteo"/>
    <property type="match status" value="1"/>
</dbReference>
<accession>A0A939IPA6</accession>
<evidence type="ECO:0000256" key="15">
    <source>
        <dbReference type="ARBA" id="ARBA00023012"/>
    </source>
</evidence>
<dbReference type="InterPro" id="IPR050351">
    <property type="entry name" value="BphY/WalK/GraS-like"/>
</dbReference>
<dbReference type="Pfam" id="PF02518">
    <property type="entry name" value="HATPase_c"/>
    <property type="match status" value="1"/>
</dbReference>
<dbReference type="InterPro" id="IPR021766">
    <property type="entry name" value="PhoR_N"/>
</dbReference>
<keyword evidence="14" id="KW-1133">Transmembrane helix</keyword>
<dbReference type="PRINTS" id="PR00344">
    <property type="entry name" value="BCTRLSENSOR"/>
</dbReference>
<evidence type="ECO:0000256" key="5">
    <source>
        <dbReference type="ARBA" id="ARBA00022448"/>
    </source>
</evidence>
<proteinExistence type="predicted"/>